<feature type="compositionally biased region" description="Basic and acidic residues" evidence="1">
    <location>
        <begin position="472"/>
        <end position="481"/>
    </location>
</feature>
<dbReference type="Gene3D" id="3.20.20.80">
    <property type="entry name" value="Glycosidases"/>
    <property type="match status" value="1"/>
</dbReference>
<feature type="region of interest" description="Disordered" evidence="1">
    <location>
        <begin position="427"/>
        <end position="557"/>
    </location>
</feature>
<proteinExistence type="predicted"/>
<name>A0ABN1CRW4_9ACTN</name>
<accession>A0ABN1CRW4</accession>
<protein>
    <recommendedName>
        <fullName evidence="4">Abortive phage infection protein</fullName>
    </recommendedName>
</protein>
<dbReference type="EMBL" id="BAAABZ010000015">
    <property type="protein sequence ID" value="GAA0523771.1"/>
    <property type="molecule type" value="Genomic_DNA"/>
</dbReference>
<organism evidence="2 3">
    <name type="scientific">Streptomyces mordarskii</name>
    <dbReference type="NCBI Taxonomy" id="1226758"/>
    <lineage>
        <taxon>Bacteria</taxon>
        <taxon>Bacillati</taxon>
        <taxon>Actinomycetota</taxon>
        <taxon>Actinomycetes</taxon>
        <taxon>Kitasatosporales</taxon>
        <taxon>Streptomycetaceae</taxon>
        <taxon>Streptomyces</taxon>
    </lineage>
</organism>
<dbReference type="Proteomes" id="UP001501576">
    <property type="component" value="Unassembled WGS sequence"/>
</dbReference>
<gene>
    <name evidence="2" type="ORF">GCM10010390_27740</name>
</gene>
<evidence type="ECO:0000313" key="3">
    <source>
        <dbReference type="Proteomes" id="UP001501576"/>
    </source>
</evidence>
<dbReference type="InterPro" id="IPR017853">
    <property type="entry name" value="GH"/>
</dbReference>
<comment type="caution">
    <text evidence="2">The sequence shown here is derived from an EMBL/GenBank/DDBJ whole genome shotgun (WGS) entry which is preliminary data.</text>
</comment>
<feature type="compositionally biased region" description="Basic and acidic residues" evidence="1">
    <location>
        <begin position="451"/>
        <end position="465"/>
    </location>
</feature>
<keyword evidence="3" id="KW-1185">Reference proteome</keyword>
<dbReference type="SUPFAM" id="SSF51445">
    <property type="entry name" value="(Trans)glycosidases"/>
    <property type="match status" value="1"/>
</dbReference>
<reference evidence="2 3" key="1">
    <citation type="journal article" date="2019" name="Int. J. Syst. Evol. Microbiol.">
        <title>The Global Catalogue of Microorganisms (GCM) 10K type strain sequencing project: providing services to taxonomists for standard genome sequencing and annotation.</title>
        <authorList>
            <consortium name="The Broad Institute Genomics Platform"/>
            <consortium name="The Broad Institute Genome Sequencing Center for Infectious Disease"/>
            <person name="Wu L."/>
            <person name="Ma J."/>
        </authorList>
    </citation>
    <scope>NUCLEOTIDE SEQUENCE [LARGE SCALE GENOMIC DNA]</scope>
    <source>
        <strain evidence="2 3">JCM 5052</strain>
    </source>
</reference>
<evidence type="ECO:0000313" key="2">
    <source>
        <dbReference type="EMBL" id="GAA0523771.1"/>
    </source>
</evidence>
<evidence type="ECO:0000256" key="1">
    <source>
        <dbReference type="SAM" id="MobiDB-lite"/>
    </source>
</evidence>
<sequence>MVRYGISGRSFGNGGRSFVLTPSPSLQTIGEWCRPRWPLQAAAIRKTGENEMGATQVSRARLLRLAGAVAVGAALPAGYAAAVEWQHGTHSSPDRKRTGDARPGGVRYRGVVYEVGQGETPATGWSAARTRADLRSIRRELHADTVKITGDGVERLTRTATEAAENGLHVWLEPTLGDVPADDILDHLAETGRFAERLRRQGVRVHLNVGCEFMLFVPGIVPGATAAERIDNLVKGNYDPVKTAQRLRRFTTRAAAVGRSVFRGPLSYGAAQDEDVDWDVFDLVCIDYYGWYPDRSGHVRELHTYQRHGKPLAITEFGSCTFKGAPRLGGMAWDVVDYATTPPQVKKGLVRSEHTQAAYLTDVLGVLESMNLYAAMAYTFLTPDAPHRREQQLDLDMASYSLVKVIRDRPADPNSPWHWEAQGIIRSPGRRLRPPPTASLRLRPTAGRDTVSMRDPPRRGGRERISPSSRDQGPDRSRTADRSAPPPPTPASRSQSACRGTGVASCSACRRSRLAQPAAAAPRHGVVPNRSGKPGRAHRSGPSRSTPVPSLHRQEPR</sequence>
<evidence type="ECO:0008006" key="4">
    <source>
        <dbReference type="Google" id="ProtNLM"/>
    </source>
</evidence>